<evidence type="ECO:0000313" key="3">
    <source>
        <dbReference type="Proteomes" id="UP000886653"/>
    </source>
</evidence>
<accession>A0A9P6NF70</accession>
<feature type="region of interest" description="Disordered" evidence="1">
    <location>
        <begin position="265"/>
        <end position="289"/>
    </location>
</feature>
<organism evidence="2 3">
    <name type="scientific">Cronartium quercuum f. sp. fusiforme G11</name>
    <dbReference type="NCBI Taxonomy" id="708437"/>
    <lineage>
        <taxon>Eukaryota</taxon>
        <taxon>Fungi</taxon>
        <taxon>Dikarya</taxon>
        <taxon>Basidiomycota</taxon>
        <taxon>Pucciniomycotina</taxon>
        <taxon>Pucciniomycetes</taxon>
        <taxon>Pucciniales</taxon>
        <taxon>Coleosporiaceae</taxon>
        <taxon>Cronartium</taxon>
    </lineage>
</organism>
<proteinExistence type="predicted"/>
<sequence>MSSEPSVLVIGTLGQRQAAAINNVLSKISVKKPLYSNTWNSWSDAIGLGLAGAMYDSYIMSDDLLEGEDESLHLVIQKCLITWLIANMDAMESEWALSYLTTYDDKGIKKIEYKPSLLWTKMRDYHTSQSTHKRMTLHDALDNLKQGMSKDLLRHIDEWQHRLKALLESCESISEEEKCSRLARSLNPKWHEKAIDYIELGFNQLDTLVAKLKRAYELQGSMNPNYQQSSGHHLQYEEDECPGCDHHLPEDCFKLPQNAHKLKEWEEEKKASGQWHQFSQRGRGRGRGG</sequence>
<gene>
    <name evidence="2" type="ORF">CROQUDRAFT_50136</name>
</gene>
<dbReference type="Proteomes" id="UP000886653">
    <property type="component" value="Unassembled WGS sequence"/>
</dbReference>
<evidence type="ECO:0000313" key="2">
    <source>
        <dbReference type="EMBL" id="KAG0142595.1"/>
    </source>
</evidence>
<evidence type="ECO:0000256" key="1">
    <source>
        <dbReference type="SAM" id="MobiDB-lite"/>
    </source>
</evidence>
<dbReference type="EMBL" id="MU167344">
    <property type="protein sequence ID" value="KAG0142595.1"/>
    <property type="molecule type" value="Genomic_DNA"/>
</dbReference>
<dbReference type="AlphaFoldDB" id="A0A9P6NF70"/>
<name>A0A9P6NF70_9BASI</name>
<reference evidence="2" key="1">
    <citation type="submission" date="2013-11" db="EMBL/GenBank/DDBJ databases">
        <title>Genome sequence of the fusiform rust pathogen reveals effectors for host alternation and coevolution with pine.</title>
        <authorList>
            <consortium name="DOE Joint Genome Institute"/>
            <person name="Smith K."/>
            <person name="Pendleton A."/>
            <person name="Kubisiak T."/>
            <person name="Anderson C."/>
            <person name="Salamov A."/>
            <person name="Aerts A."/>
            <person name="Riley R."/>
            <person name="Clum A."/>
            <person name="Lindquist E."/>
            <person name="Ence D."/>
            <person name="Campbell M."/>
            <person name="Kronenberg Z."/>
            <person name="Feau N."/>
            <person name="Dhillon B."/>
            <person name="Hamelin R."/>
            <person name="Burleigh J."/>
            <person name="Smith J."/>
            <person name="Yandell M."/>
            <person name="Nelson C."/>
            <person name="Grigoriev I."/>
            <person name="Davis J."/>
        </authorList>
    </citation>
    <scope>NUCLEOTIDE SEQUENCE</scope>
    <source>
        <strain evidence="2">G11</strain>
    </source>
</reference>
<protein>
    <submittedName>
        <fullName evidence="2">Uncharacterized protein</fullName>
    </submittedName>
</protein>
<comment type="caution">
    <text evidence="2">The sequence shown here is derived from an EMBL/GenBank/DDBJ whole genome shotgun (WGS) entry which is preliminary data.</text>
</comment>
<feature type="non-terminal residue" evidence="2">
    <location>
        <position position="289"/>
    </location>
</feature>
<keyword evidence="3" id="KW-1185">Reference proteome</keyword>